<organism evidence="1 2">
    <name type="scientific">Entomophthora muscae</name>
    <dbReference type="NCBI Taxonomy" id="34485"/>
    <lineage>
        <taxon>Eukaryota</taxon>
        <taxon>Fungi</taxon>
        <taxon>Fungi incertae sedis</taxon>
        <taxon>Zoopagomycota</taxon>
        <taxon>Entomophthoromycotina</taxon>
        <taxon>Entomophthoromycetes</taxon>
        <taxon>Entomophthorales</taxon>
        <taxon>Entomophthoraceae</taxon>
        <taxon>Entomophthora</taxon>
    </lineage>
</organism>
<name>A0ACC2REW9_9FUNG</name>
<evidence type="ECO:0000313" key="1">
    <source>
        <dbReference type="EMBL" id="KAJ9048612.1"/>
    </source>
</evidence>
<gene>
    <name evidence="1" type="ORF">DSO57_1033182</name>
</gene>
<dbReference type="Proteomes" id="UP001165960">
    <property type="component" value="Unassembled WGS sequence"/>
</dbReference>
<dbReference type="EMBL" id="QTSX02007358">
    <property type="protein sequence ID" value="KAJ9048612.1"/>
    <property type="molecule type" value="Genomic_DNA"/>
</dbReference>
<comment type="caution">
    <text evidence="1">The sequence shown here is derived from an EMBL/GenBank/DDBJ whole genome shotgun (WGS) entry which is preliminary data.</text>
</comment>
<proteinExistence type="predicted"/>
<keyword evidence="2" id="KW-1185">Reference proteome</keyword>
<evidence type="ECO:0000313" key="2">
    <source>
        <dbReference type="Proteomes" id="UP001165960"/>
    </source>
</evidence>
<protein>
    <submittedName>
        <fullName evidence="1">Uncharacterized protein</fullName>
    </submittedName>
</protein>
<sequence>MSIFGLSKRMHCLTQCSRMNPSSSQKPLNTLDAVVKKLQWAAVGKSEPSNSSDDIDSYVSSLIIEEAKKSSKLYEKVGARAYLDPSTGSDPCQLKKTNKVFLNNIMKNTNSHNRYIAKTLGSAAKTPSSNKPYKRTQSPKHGASKSQHSTKDRHPKSYHEVDYKYKDSERKSSRKSA</sequence>
<accession>A0ACC2REW9</accession>
<reference evidence="1" key="1">
    <citation type="submission" date="2022-04" db="EMBL/GenBank/DDBJ databases">
        <title>Genome of the entomopathogenic fungus Entomophthora muscae.</title>
        <authorList>
            <person name="Elya C."/>
            <person name="Lovett B.R."/>
            <person name="Lee E."/>
            <person name="Macias A.M."/>
            <person name="Hajek A.E."/>
            <person name="De Bivort B.L."/>
            <person name="Kasson M.T."/>
            <person name="De Fine Licht H.H."/>
            <person name="Stajich J.E."/>
        </authorList>
    </citation>
    <scope>NUCLEOTIDE SEQUENCE</scope>
    <source>
        <strain evidence="1">Berkeley</strain>
    </source>
</reference>